<dbReference type="GeneID" id="73902591"/>
<dbReference type="EMBL" id="JBHSAQ010000010">
    <property type="protein sequence ID" value="MFC3959141.1"/>
    <property type="molecule type" value="Genomic_DNA"/>
</dbReference>
<organism evidence="1 2">
    <name type="scientific">Halovivax cerinus</name>
    <dbReference type="NCBI Taxonomy" id="1487865"/>
    <lineage>
        <taxon>Archaea</taxon>
        <taxon>Methanobacteriati</taxon>
        <taxon>Methanobacteriota</taxon>
        <taxon>Stenosarchaea group</taxon>
        <taxon>Halobacteria</taxon>
        <taxon>Halobacteriales</taxon>
        <taxon>Natrialbaceae</taxon>
        <taxon>Halovivax</taxon>
    </lineage>
</organism>
<dbReference type="PROSITE" id="PS51365">
    <property type="entry name" value="RENAL_DIPEPTIDASE_2"/>
    <property type="match status" value="1"/>
</dbReference>
<dbReference type="PANTHER" id="PTHR10443">
    <property type="entry name" value="MICROSOMAL DIPEPTIDASE"/>
    <property type="match status" value="1"/>
</dbReference>
<dbReference type="AlphaFoldDB" id="A0ABD5NQ59"/>
<comment type="caution">
    <text evidence="1">The sequence shown here is derived from an EMBL/GenBank/DDBJ whole genome shotgun (WGS) entry which is preliminary data.</text>
</comment>
<dbReference type="GO" id="GO:0016805">
    <property type="term" value="F:dipeptidase activity"/>
    <property type="evidence" value="ECO:0007669"/>
    <property type="project" value="UniProtKB-ARBA"/>
</dbReference>
<dbReference type="InterPro" id="IPR000180">
    <property type="entry name" value="Dipep_AS"/>
</dbReference>
<proteinExistence type="predicted"/>
<dbReference type="Proteomes" id="UP001595846">
    <property type="component" value="Unassembled WGS sequence"/>
</dbReference>
<evidence type="ECO:0000313" key="1">
    <source>
        <dbReference type="EMBL" id="MFC3959141.1"/>
    </source>
</evidence>
<dbReference type="Gene3D" id="3.20.20.140">
    <property type="entry name" value="Metal-dependent hydrolases"/>
    <property type="match status" value="1"/>
</dbReference>
<dbReference type="InterPro" id="IPR008257">
    <property type="entry name" value="Pept_M19"/>
</dbReference>
<dbReference type="PROSITE" id="PS00869">
    <property type="entry name" value="RENAL_DIPEPTIDASE_1"/>
    <property type="match status" value="1"/>
</dbReference>
<evidence type="ECO:0000313" key="2">
    <source>
        <dbReference type="Proteomes" id="UP001595846"/>
    </source>
</evidence>
<gene>
    <name evidence="1" type="ORF">ACFOUR_12275</name>
</gene>
<dbReference type="Pfam" id="PF01244">
    <property type="entry name" value="Peptidase_M19"/>
    <property type="match status" value="1"/>
</dbReference>
<accession>A0ABD5NQ59</accession>
<dbReference type="InterPro" id="IPR032466">
    <property type="entry name" value="Metal_Hydrolase"/>
</dbReference>
<dbReference type="PANTHER" id="PTHR10443:SF12">
    <property type="entry name" value="DIPEPTIDASE"/>
    <property type="match status" value="1"/>
</dbReference>
<name>A0ABD5NQ59_9EURY</name>
<sequence>MTVPVTFDAHSDLPFRVVREREAGRRAVVASDFAPGMRAGGIGMRVASIYLDDPYVPERALHRALVVASELRADVAESDGVELATTADAVAAGAETDARTLVLGMEGAEPLGGDPRVLDAFYRLGLRVLTLTHSRRNALGEGVPLSGDRRGTPGGLSEAGVAVVERADELGIVVDLSHLNAPGVDDALATSDRPVIASHSNCRALWDHPRNLTDDQIRAIAATEGVVCLTAVGSFLGDSPDVETVCDHVEHAVDVAGVSHVGLGFDFYDYLTEYLSDPDRAHLEAIPPVDGLAGDEAVATLARALERRGFSDREIAGICRTNLQRVFERVLE</sequence>
<dbReference type="RefSeq" id="WP_256533462.1">
    <property type="nucleotide sequence ID" value="NZ_CP101824.1"/>
</dbReference>
<protein>
    <submittedName>
        <fullName evidence="1">Dipeptidase</fullName>
    </submittedName>
</protein>
<dbReference type="SUPFAM" id="SSF51556">
    <property type="entry name" value="Metallo-dependent hydrolases"/>
    <property type="match status" value="1"/>
</dbReference>
<keyword evidence="2" id="KW-1185">Reference proteome</keyword>
<reference evidence="1 2" key="1">
    <citation type="journal article" date="2019" name="Int. J. Syst. Evol. Microbiol.">
        <title>The Global Catalogue of Microorganisms (GCM) 10K type strain sequencing project: providing services to taxonomists for standard genome sequencing and annotation.</title>
        <authorList>
            <consortium name="The Broad Institute Genomics Platform"/>
            <consortium name="The Broad Institute Genome Sequencing Center for Infectious Disease"/>
            <person name="Wu L."/>
            <person name="Ma J."/>
        </authorList>
    </citation>
    <scope>NUCLEOTIDE SEQUENCE [LARGE SCALE GENOMIC DNA]</scope>
    <source>
        <strain evidence="1 2">IBRC-M 10256</strain>
    </source>
</reference>